<sequence length="349" mass="36414">MTSSMLALGTTAQRAQMLECGPCALLYAMRQRGSPGWTLALADFAVDMVAGALTLAGATEVLVPASLVHFIESSRHQSEPWPWPAWDAALAAQRLVSLVSAQDVARFVRGSSSSSSSSSGGGYGRAYNSLCIPVPAGPLVAQLDFGMPVEVFYGDRLPAVLDVVGGETRLRWRAWVRSALTCAYEGSHVPPIRVAEYTSQLLRQSGGCESVIWEAAVAGLTPRWLETAAKTALAVGVPPASVTLALPEEPGRTPHLLAKSVEVGIAAWASCAIADGAMYPHAAAAASPHSVQCFIVGWNEVSATARTSTLAADVDGDEAAAAADSVARCEDYVVAVSERAAALLPLVRN</sequence>
<organism evidence="1 2">
    <name type="scientific">Novymonas esmeraldas</name>
    <dbReference type="NCBI Taxonomy" id="1808958"/>
    <lineage>
        <taxon>Eukaryota</taxon>
        <taxon>Discoba</taxon>
        <taxon>Euglenozoa</taxon>
        <taxon>Kinetoplastea</taxon>
        <taxon>Metakinetoplastina</taxon>
        <taxon>Trypanosomatida</taxon>
        <taxon>Trypanosomatidae</taxon>
        <taxon>Novymonas</taxon>
    </lineage>
</organism>
<comment type="caution">
    <text evidence="1">The sequence shown here is derived from an EMBL/GenBank/DDBJ whole genome shotgun (WGS) entry which is preliminary data.</text>
</comment>
<accession>A0AAW0EUH7</accession>
<dbReference type="AlphaFoldDB" id="A0AAW0EUH7"/>
<dbReference type="Proteomes" id="UP001430356">
    <property type="component" value="Unassembled WGS sequence"/>
</dbReference>
<evidence type="ECO:0000313" key="2">
    <source>
        <dbReference type="Proteomes" id="UP001430356"/>
    </source>
</evidence>
<dbReference type="EMBL" id="JAECZO010000106">
    <property type="protein sequence ID" value="KAK7197430.1"/>
    <property type="molecule type" value="Genomic_DNA"/>
</dbReference>
<proteinExistence type="predicted"/>
<reference evidence="1 2" key="1">
    <citation type="journal article" date="2021" name="MBio">
        <title>A New Model Trypanosomatid, Novymonas esmeraldas: Genomic Perception of Its 'Candidatus Pandoraea novymonadis' Endosymbiont.</title>
        <authorList>
            <person name="Zakharova A."/>
            <person name="Saura A."/>
            <person name="Butenko A."/>
            <person name="Podesvova L."/>
            <person name="Warmusova S."/>
            <person name="Kostygov A.Y."/>
            <person name="Nenarokova A."/>
            <person name="Lukes J."/>
            <person name="Opperdoes F.R."/>
            <person name="Yurchenko V."/>
        </authorList>
    </citation>
    <scope>NUCLEOTIDE SEQUENCE [LARGE SCALE GENOMIC DNA]</scope>
    <source>
        <strain evidence="1 2">E262AT.01</strain>
    </source>
</reference>
<evidence type="ECO:0000313" key="1">
    <source>
        <dbReference type="EMBL" id="KAK7197430.1"/>
    </source>
</evidence>
<gene>
    <name evidence="1" type="ORF">NESM_000691500</name>
</gene>
<protein>
    <submittedName>
        <fullName evidence="1">Uncharacterized protein</fullName>
    </submittedName>
</protein>
<name>A0AAW0EUH7_9TRYP</name>
<keyword evidence="2" id="KW-1185">Reference proteome</keyword>